<dbReference type="RefSeq" id="WP_369344031.1">
    <property type="nucleotide sequence ID" value="NZ_CP129674.1"/>
</dbReference>
<dbReference type="PRINTS" id="PR00411">
    <property type="entry name" value="PNDRDTASEI"/>
</dbReference>
<dbReference type="EMBL" id="CP129674">
    <property type="protein sequence ID" value="XDS44450.1"/>
    <property type="molecule type" value="Genomic_DNA"/>
</dbReference>
<feature type="domain" description="FAD/NAD(P)-binding" evidence="8">
    <location>
        <begin position="2"/>
        <end position="315"/>
    </location>
</feature>
<gene>
    <name evidence="9" type="ORF">QN215_09360</name>
</gene>
<dbReference type="InterPro" id="IPR050260">
    <property type="entry name" value="FAD-bd_OxRdtase"/>
</dbReference>
<dbReference type="InterPro" id="IPR016156">
    <property type="entry name" value="FAD/NAD-linked_Rdtase_dimer_sf"/>
</dbReference>
<dbReference type="InterPro" id="IPR036188">
    <property type="entry name" value="FAD/NAD-bd_sf"/>
</dbReference>
<dbReference type="AlphaFoldDB" id="A0AB39U6H5"/>
<dbReference type="PRINTS" id="PR00368">
    <property type="entry name" value="FADPNR"/>
</dbReference>
<dbReference type="GO" id="GO:0016491">
    <property type="term" value="F:oxidoreductase activity"/>
    <property type="evidence" value="ECO:0007669"/>
    <property type="project" value="UniProtKB-KW"/>
</dbReference>
<feature type="domain" description="Pyridine nucleotide-disulphide oxidoreductase dimerisation" evidence="7">
    <location>
        <begin position="336"/>
        <end position="440"/>
    </location>
</feature>
<evidence type="ECO:0000256" key="6">
    <source>
        <dbReference type="ARBA" id="ARBA00023284"/>
    </source>
</evidence>
<comment type="similarity">
    <text evidence="2">Belongs to the class-III pyridine nucleotide-disulfide oxidoreductase family.</text>
</comment>
<evidence type="ECO:0000256" key="5">
    <source>
        <dbReference type="ARBA" id="ARBA00023002"/>
    </source>
</evidence>
<dbReference type="SUPFAM" id="SSF55424">
    <property type="entry name" value="FAD/NAD-linked reductases, dimerisation (C-terminal) domain"/>
    <property type="match status" value="1"/>
</dbReference>
<organism evidence="9">
    <name type="scientific">Bifidobacterium aquikefiricola</name>
    <dbReference type="NCBI Taxonomy" id="3059038"/>
    <lineage>
        <taxon>Bacteria</taxon>
        <taxon>Bacillati</taxon>
        <taxon>Actinomycetota</taxon>
        <taxon>Actinomycetes</taxon>
        <taxon>Bifidobacteriales</taxon>
        <taxon>Bifidobacteriaceae</taxon>
        <taxon>Bifidobacterium</taxon>
    </lineage>
</organism>
<protein>
    <submittedName>
        <fullName evidence="9">FAD-dependent oxidoreductase</fullName>
    </submittedName>
</protein>
<evidence type="ECO:0000256" key="4">
    <source>
        <dbReference type="ARBA" id="ARBA00022827"/>
    </source>
</evidence>
<dbReference type="SUPFAM" id="SSF51905">
    <property type="entry name" value="FAD/NAD(P)-binding domain"/>
    <property type="match status" value="1"/>
</dbReference>
<comment type="cofactor">
    <cofactor evidence="1">
        <name>FAD</name>
        <dbReference type="ChEBI" id="CHEBI:57692"/>
    </cofactor>
</comment>
<reference evidence="9" key="1">
    <citation type="submission" date="2023-07" db="EMBL/GenBank/DDBJ databases">
        <title>Bifidobacterium aquikefiriaerophilum sp. nov. and Bifidobacterium eccum sp. nov., isolated from water kefir.</title>
        <authorList>
            <person name="Breselge S."/>
            <person name="Bellassi P."/>
            <person name="Barcenilla C."/>
            <person name="Alvarez-Ordonez A."/>
            <person name="Morelli L."/>
            <person name="Cotter P.D."/>
        </authorList>
    </citation>
    <scope>NUCLEOTIDE SEQUENCE</scope>
    <source>
        <strain evidence="9">WK041_4_12</strain>
    </source>
</reference>
<evidence type="ECO:0000256" key="2">
    <source>
        <dbReference type="ARBA" id="ARBA00009130"/>
    </source>
</evidence>
<dbReference type="PANTHER" id="PTHR43429">
    <property type="entry name" value="PYRIDINE NUCLEOTIDE-DISULFIDE OXIDOREDUCTASE DOMAIN-CONTAINING"/>
    <property type="match status" value="1"/>
</dbReference>
<name>A0AB39U6H5_9BIFI</name>
<dbReference type="InterPro" id="IPR004099">
    <property type="entry name" value="Pyr_nucl-diS_OxRdtase_dimer"/>
</dbReference>
<keyword evidence="4" id="KW-0274">FAD</keyword>
<evidence type="ECO:0000256" key="1">
    <source>
        <dbReference type="ARBA" id="ARBA00001974"/>
    </source>
</evidence>
<dbReference type="KEGG" id="baqk:QN215_09360"/>
<dbReference type="Pfam" id="PF02852">
    <property type="entry name" value="Pyr_redox_dim"/>
    <property type="match status" value="1"/>
</dbReference>
<proteinExistence type="inferred from homology"/>
<accession>A0AB39U6H5</accession>
<dbReference type="Pfam" id="PF07992">
    <property type="entry name" value="Pyr_redox_2"/>
    <property type="match status" value="1"/>
</dbReference>
<dbReference type="PANTHER" id="PTHR43429:SF1">
    <property type="entry name" value="NAD(P)H SULFUR OXIDOREDUCTASE (COA-DEPENDENT)"/>
    <property type="match status" value="1"/>
</dbReference>
<keyword evidence="6" id="KW-0676">Redox-active center</keyword>
<dbReference type="InterPro" id="IPR023753">
    <property type="entry name" value="FAD/NAD-binding_dom"/>
</dbReference>
<evidence type="ECO:0000259" key="8">
    <source>
        <dbReference type="Pfam" id="PF07992"/>
    </source>
</evidence>
<keyword evidence="5" id="KW-0560">Oxidoreductase</keyword>
<evidence type="ECO:0000259" key="7">
    <source>
        <dbReference type="Pfam" id="PF02852"/>
    </source>
</evidence>
<keyword evidence="3" id="KW-0285">Flavoprotein</keyword>
<sequence>MRLLIIGGSDAGIMAGLRARQLEPQTDVTLVVADQYPNYSICGIPYHLSGDVPDWHDLAHRTQTDLEAAGLSLRLGTLATSINAEAHTVTVTKPDGNQETISYDRLVVATGARPTATGITGLTGPDALGPADCVHQLHTIDQMHAVQRTLVTRHPRRAVIIGAGYIGLEMAETLTRRGLDVTMLQHGPEVLSTLDTDLASLVHSELVHHGVHLHLNTSVRSIQRGERGPVVISDDPTGTQKISTDLVIAVTGIRPNTSLLTKAGATTGPGAAITVDDQMRTSLPDIYAAGDGVTTKHRLLGDTWLPLGTTAHKQGRIAGENAVGGNATFAGVLGTQAVKVFSLVAARTGLRETEAHNADIPARSITYTTDDHKAYYPGSHPITIRLTGNPTTGQLLGAQIVGTYGTEIAKRSDILTTAIFTGLTIPQLSDLDLAYTPPLAAPWDAIQATAQQWQQHLIWTGFCS</sequence>
<dbReference type="Gene3D" id="3.50.50.60">
    <property type="entry name" value="FAD/NAD(P)-binding domain"/>
    <property type="match status" value="2"/>
</dbReference>
<evidence type="ECO:0000256" key="3">
    <source>
        <dbReference type="ARBA" id="ARBA00022630"/>
    </source>
</evidence>
<evidence type="ECO:0000313" key="9">
    <source>
        <dbReference type="EMBL" id="XDS44450.1"/>
    </source>
</evidence>